<dbReference type="Pfam" id="PF07811">
    <property type="entry name" value="TadE"/>
    <property type="match status" value="1"/>
</dbReference>
<dbReference type="RefSeq" id="WP_302109407.1">
    <property type="nucleotide sequence ID" value="NZ_JAUKTR010000002.1"/>
</dbReference>
<dbReference type="EMBL" id="JAUKTR010000002">
    <property type="protein sequence ID" value="MDO1558978.1"/>
    <property type="molecule type" value="Genomic_DNA"/>
</dbReference>
<keyword evidence="1" id="KW-1133">Transmembrane helix</keyword>
<name>A0ABT8SMB0_9CAUL</name>
<feature type="domain" description="TadE-like" evidence="2">
    <location>
        <begin position="17"/>
        <end position="59"/>
    </location>
</feature>
<comment type="caution">
    <text evidence="3">The sequence shown here is derived from an EMBL/GenBank/DDBJ whole genome shotgun (WGS) entry which is preliminary data.</text>
</comment>
<keyword evidence="1" id="KW-0812">Transmembrane</keyword>
<evidence type="ECO:0000313" key="4">
    <source>
        <dbReference type="Proteomes" id="UP001169063"/>
    </source>
</evidence>
<protein>
    <submittedName>
        <fullName evidence="3">Pilus assembly protein</fullName>
    </submittedName>
</protein>
<organism evidence="3 4">
    <name type="scientific">Peiella sedimenti</name>
    <dbReference type="NCBI Taxonomy" id="3061083"/>
    <lineage>
        <taxon>Bacteria</taxon>
        <taxon>Pseudomonadati</taxon>
        <taxon>Pseudomonadota</taxon>
        <taxon>Alphaproteobacteria</taxon>
        <taxon>Caulobacterales</taxon>
        <taxon>Caulobacteraceae</taxon>
        <taxon>Peiella</taxon>
    </lineage>
</organism>
<gene>
    <name evidence="3" type="ORF">Q0812_06000</name>
</gene>
<keyword evidence="4" id="KW-1185">Reference proteome</keyword>
<reference evidence="3" key="1">
    <citation type="submission" date="2023-07" db="EMBL/GenBank/DDBJ databases">
        <title>Brevundimonas soil sp. nov., isolated from the soil of chemical plant.</title>
        <authorList>
            <person name="Wu N."/>
        </authorList>
    </citation>
    <scope>NUCLEOTIDE SEQUENCE</scope>
    <source>
        <strain evidence="3">XZ-24</strain>
    </source>
</reference>
<evidence type="ECO:0000256" key="1">
    <source>
        <dbReference type="SAM" id="Phobius"/>
    </source>
</evidence>
<proteinExistence type="predicted"/>
<evidence type="ECO:0000313" key="3">
    <source>
        <dbReference type="EMBL" id="MDO1558978.1"/>
    </source>
</evidence>
<dbReference type="Proteomes" id="UP001169063">
    <property type="component" value="Unassembled WGS sequence"/>
</dbReference>
<feature type="transmembrane region" description="Helical" evidence="1">
    <location>
        <begin position="21"/>
        <end position="46"/>
    </location>
</feature>
<sequence length="177" mass="19676">MRRGRLPMQRFFRNRRGATAVEFALVAAPFFFGMFAIIELGLVFVLSSVLDNATLQAGRLVRTGQMQAGDAATYKTAVCNRMSIFSGDCNARLTIDVRVVPRFDNPNLPDPFRTTGGTTTFDPSAMGYQNSQARDIVVVRSWWRQPLFTPLMSQGLSKLGDGQAILSSTDAFRNEPW</sequence>
<evidence type="ECO:0000259" key="2">
    <source>
        <dbReference type="Pfam" id="PF07811"/>
    </source>
</evidence>
<dbReference type="InterPro" id="IPR012495">
    <property type="entry name" value="TadE-like_dom"/>
</dbReference>
<keyword evidence="1" id="KW-0472">Membrane</keyword>
<accession>A0ABT8SMB0</accession>